<evidence type="ECO:0000313" key="2">
    <source>
        <dbReference type="EMBL" id="VAX21540.1"/>
    </source>
</evidence>
<sequence length="151" mass="17106">MADCCSTSESTAPEPVKTNSKTNCVSCGAASRPVERHTLLHQLKHPQLMSVPEVSFHFCVEPDCDMVYFGDDETVYRRADLRQDVGQKSTNPDRTICYCFDVTESNVREEREKTGQSQSKDFVMEQVKLKRCACDIRNPSGQCCLNDFPRN</sequence>
<accession>A0A3B1CFW3</accession>
<proteinExistence type="predicted"/>
<organism evidence="2">
    <name type="scientific">hydrothermal vent metagenome</name>
    <dbReference type="NCBI Taxonomy" id="652676"/>
    <lineage>
        <taxon>unclassified sequences</taxon>
        <taxon>metagenomes</taxon>
        <taxon>ecological metagenomes</taxon>
    </lineage>
</organism>
<dbReference type="Gene3D" id="2.20.25.270">
    <property type="match status" value="1"/>
</dbReference>
<dbReference type="NCBIfam" id="NF047645">
    <property type="entry name" value="CopZ_Nterm_CC"/>
    <property type="match status" value="1"/>
</dbReference>
<dbReference type="InterPro" id="IPR040890">
    <property type="entry name" value="Znf_CopZ"/>
</dbReference>
<name>A0A3B1CFW3_9ZZZZ</name>
<dbReference type="Pfam" id="PF18423">
    <property type="entry name" value="zf_CopZ"/>
    <property type="match status" value="1"/>
</dbReference>
<dbReference type="EMBL" id="UOGB01000209">
    <property type="protein sequence ID" value="VAX21540.1"/>
    <property type="molecule type" value="Genomic_DNA"/>
</dbReference>
<dbReference type="CDD" id="cd10141">
    <property type="entry name" value="CopZ-like_Fer2_BFD-like"/>
    <property type="match status" value="1"/>
</dbReference>
<feature type="domain" description="CopZ zinc binding" evidence="1">
    <location>
        <begin position="22"/>
        <end position="82"/>
    </location>
</feature>
<protein>
    <recommendedName>
        <fullName evidence="1">CopZ zinc binding domain-containing protein</fullName>
    </recommendedName>
</protein>
<dbReference type="Gene3D" id="1.10.10.1100">
    <property type="entry name" value="BFD-like [2Fe-2S]-binding domain"/>
    <property type="match status" value="1"/>
</dbReference>
<evidence type="ECO:0000259" key="1">
    <source>
        <dbReference type="Pfam" id="PF18423"/>
    </source>
</evidence>
<dbReference type="AlphaFoldDB" id="A0A3B1CFW3"/>
<gene>
    <name evidence="2" type="ORF">MNBD_NITROSPINAE03-1641</name>
</gene>
<dbReference type="InterPro" id="IPR041854">
    <property type="entry name" value="BFD-like_2Fe2S-bd_dom_sf"/>
</dbReference>
<reference evidence="2" key="1">
    <citation type="submission" date="2018-06" db="EMBL/GenBank/DDBJ databases">
        <authorList>
            <person name="Zhirakovskaya E."/>
        </authorList>
    </citation>
    <scope>NUCLEOTIDE SEQUENCE</scope>
</reference>